<dbReference type="EC" id="2.4.2.46" evidence="4"/>
<feature type="transmembrane region" description="Helical" evidence="13">
    <location>
        <begin position="112"/>
        <end position="136"/>
    </location>
</feature>
<comment type="caution">
    <text evidence="16">The sequence shown here is derived from an EMBL/GenBank/DDBJ whole genome shotgun (WGS) entry which is preliminary data.</text>
</comment>
<dbReference type="GO" id="GO:0044038">
    <property type="term" value="P:cell wall macromolecule biosynthetic process"/>
    <property type="evidence" value="ECO:0007669"/>
    <property type="project" value="InterPro"/>
</dbReference>
<name>A0A562EN01_RHORH</name>
<evidence type="ECO:0000259" key="15">
    <source>
        <dbReference type="Pfam" id="PF12250"/>
    </source>
</evidence>
<dbReference type="GO" id="GO:0016757">
    <property type="term" value="F:glycosyltransferase activity"/>
    <property type="evidence" value="ECO:0007669"/>
    <property type="project" value="InterPro"/>
</dbReference>
<feature type="transmembrane region" description="Helical" evidence="13">
    <location>
        <begin position="379"/>
        <end position="397"/>
    </location>
</feature>
<evidence type="ECO:0000256" key="9">
    <source>
        <dbReference type="ARBA" id="ARBA00022989"/>
    </source>
</evidence>
<feature type="domain" description="Arabinofuranosyltransferase AftA C-terminal" evidence="14">
    <location>
        <begin position="490"/>
        <end position="660"/>
    </location>
</feature>
<dbReference type="InterPro" id="IPR020959">
    <property type="entry name" value="ArabinofuranosylTrfase_AftA_C"/>
</dbReference>
<keyword evidence="10 13" id="KW-0472">Membrane</keyword>
<evidence type="ECO:0000256" key="6">
    <source>
        <dbReference type="ARBA" id="ARBA00022475"/>
    </source>
</evidence>
<comment type="similarity">
    <text evidence="3">Belongs to the glycosyltransferase 85 family.</text>
</comment>
<evidence type="ECO:0000256" key="1">
    <source>
        <dbReference type="ARBA" id="ARBA00004651"/>
    </source>
</evidence>
<dbReference type="AlphaFoldDB" id="A0A562EN01"/>
<evidence type="ECO:0000256" key="2">
    <source>
        <dbReference type="ARBA" id="ARBA00004776"/>
    </source>
</evidence>
<protein>
    <recommendedName>
        <fullName evidence="5">Galactan 5-O-arabinofuranosyltransferase</fullName>
        <ecNumber evidence="4">2.4.2.46</ecNumber>
    </recommendedName>
    <alternativeName>
        <fullName evidence="11">Arabinofuranosyltransferase AftA</fullName>
    </alternativeName>
</protein>
<comment type="catalytic activity">
    <reaction evidence="12">
        <text>Adds an alpha-D-arabinofuranosyl group from trans,octacis-decaprenylphospho-beta-D-arabinofuranose at the 5-O-position of the eighth, tenth and twelfth galactofuranose unit of the galactofuranan chain of [beta-D-galactofuranosyl-(1-&gt;5)-beta-D-galactofuranosyl-(1-&gt;6)]14-beta-D-galactofuranosyl-(1-&gt;5)-beta-D-galactofuranosyl-(1-&gt;4)-alpha-L-rhamnopyranosyl-(1-&gt;3)-N-acetyl-alpha-D-glucosaminyl-diphospho-trans,octacis-decaprenol.</text>
        <dbReference type="EC" id="2.4.2.46"/>
    </reaction>
</comment>
<evidence type="ECO:0000259" key="14">
    <source>
        <dbReference type="Pfam" id="PF12249"/>
    </source>
</evidence>
<evidence type="ECO:0000256" key="3">
    <source>
        <dbReference type="ARBA" id="ARBA00009655"/>
    </source>
</evidence>
<accession>A0A562EN01</accession>
<feature type="transmembrane region" description="Helical" evidence="13">
    <location>
        <begin position="84"/>
        <end position="100"/>
    </location>
</feature>
<proteinExistence type="inferred from homology"/>
<dbReference type="InterPro" id="IPR020963">
    <property type="entry name" value="ArabinofuranosylTrfase_AftA_N"/>
</dbReference>
<evidence type="ECO:0000256" key="7">
    <source>
        <dbReference type="ARBA" id="ARBA00022679"/>
    </source>
</evidence>
<dbReference type="Proteomes" id="UP000317573">
    <property type="component" value="Unassembled WGS sequence"/>
</dbReference>
<dbReference type="GO" id="GO:0045227">
    <property type="term" value="P:capsule polysaccharide biosynthetic process"/>
    <property type="evidence" value="ECO:0007669"/>
    <property type="project" value="UniProtKB-UniPathway"/>
</dbReference>
<evidence type="ECO:0000256" key="13">
    <source>
        <dbReference type="SAM" id="Phobius"/>
    </source>
</evidence>
<feature type="transmembrane region" description="Helical" evidence="13">
    <location>
        <begin position="409"/>
        <end position="429"/>
    </location>
</feature>
<feature type="transmembrane region" description="Helical" evidence="13">
    <location>
        <begin position="274"/>
        <end position="291"/>
    </location>
</feature>
<dbReference type="GO" id="GO:0005886">
    <property type="term" value="C:plasma membrane"/>
    <property type="evidence" value="ECO:0007669"/>
    <property type="project" value="UniProtKB-SubCell"/>
</dbReference>
<keyword evidence="9 13" id="KW-1133">Transmembrane helix</keyword>
<organism evidence="16 17">
    <name type="scientific">Rhodococcus rhodochrous J45</name>
    <dbReference type="NCBI Taxonomy" id="935266"/>
    <lineage>
        <taxon>Bacteria</taxon>
        <taxon>Bacillati</taxon>
        <taxon>Actinomycetota</taxon>
        <taxon>Actinomycetes</taxon>
        <taxon>Mycobacteriales</taxon>
        <taxon>Nocardiaceae</taxon>
        <taxon>Rhodococcus</taxon>
    </lineage>
</organism>
<sequence>MDGGVFAARIGPPLVSRTHLYARGVLADTPVAVAPLRRAVSTLVQFVCAALVAALVAAVGLFAFDRVQWPAFNSSNVTQAVTTVMQFAALAVLGLSIYLLRRRRWVTGARVLSWAALSGLVTATLGMPLAATRLYLHGISVDQEFRTQFLTRLTDSAALRDMNYADLPSFYPAGWFWIGGRVANVLGMDGWEAFKPYAIGSLAVAAVVALVLWSELVRSDLAVLAATATTLVVLAYGSPEPYGAVIAVLVAPALVLAWGGFLPATRGGRVRQGWGAVVGTGLFLGLAATFYTLYLGIAAFAVTVMAVVAAYIARRATGSWRAVLPVLVRLVVIAVIAVIVALIVWAPFVFDVLGGNPPSESGTATHYLPDAGARLPLPMFHMSLIGLLSLLGTVWLVGRASSSHRAQALGLGVIAVYLWYLASMALTAVGNTLLAFRLEVILLVLLAAAGAFAFVDFSRWISLATSENPRVRRVLVAVGALGALAFTQNIPQVLGGEITVAYTDTDGAGERADQRPAGAASYYAEVDDVLLSQLGGERDDHVVLTADTSFLAYYPYFGFQALTSHYANPLAEFSARAAAIEEWSELSSADELLAAWEELPWRAPDAVVFRQGAEGYTLRLAEDVYPNDPNVRRYTVTFPKELFDDPRFTVTEVGPFVVVTATGESA</sequence>
<feature type="domain" description="Arabinofuranosyltransferase AftA N-terminal" evidence="15">
    <location>
        <begin position="46"/>
        <end position="483"/>
    </location>
</feature>
<dbReference type="Pfam" id="PF12249">
    <property type="entry name" value="AftA_C"/>
    <property type="match status" value="1"/>
</dbReference>
<evidence type="ECO:0000256" key="10">
    <source>
        <dbReference type="ARBA" id="ARBA00023136"/>
    </source>
</evidence>
<evidence type="ECO:0000313" key="17">
    <source>
        <dbReference type="Proteomes" id="UP000317573"/>
    </source>
</evidence>
<dbReference type="Pfam" id="PF12250">
    <property type="entry name" value="AftA_N"/>
    <property type="match status" value="1"/>
</dbReference>
<feature type="transmembrane region" description="Helical" evidence="13">
    <location>
        <begin position="244"/>
        <end position="262"/>
    </location>
</feature>
<evidence type="ECO:0000256" key="5">
    <source>
        <dbReference type="ARBA" id="ARBA00020482"/>
    </source>
</evidence>
<dbReference type="UniPathway" id="UPA00963"/>
<feature type="transmembrane region" description="Helical" evidence="13">
    <location>
        <begin position="435"/>
        <end position="455"/>
    </location>
</feature>
<keyword evidence="6" id="KW-1003">Cell membrane</keyword>
<gene>
    <name evidence="16" type="ORF">L618_001400000870</name>
</gene>
<feature type="transmembrane region" description="Helical" evidence="13">
    <location>
        <begin position="297"/>
        <end position="314"/>
    </location>
</feature>
<keyword evidence="8 13" id="KW-0812">Transmembrane</keyword>
<comment type="pathway">
    <text evidence="2">Cell wall biogenesis; cell wall polysaccharide biosynthesis.</text>
</comment>
<feature type="transmembrane region" description="Helical" evidence="13">
    <location>
        <begin position="326"/>
        <end position="350"/>
    </location>
</feature>
<feature type="transmembrane region" description="Helical" evidence="13">
    <location>
        <begin position="221"/>
        <end position="238"/>
    </location>
</feature>
<feature type="transmembrane region" description="Helical" evidence="13">
    <location>
        <begin position="197"/>
        <end position="214"/>
    </location>
</feature>
<evidence type="ECO:0000256" key="4">
    <source>
        <dbReference type="ARBA" id="ARBA00012037"/>
    </source>
</evidence>
<dbReference type="EMBL" id="VLJT01000011">
    <property type="protein sequence ID" value="TWH23113.1"/>
    <property type="molecule type" value="Genomic_DNA"/>
</dbReference>
<reference evidence="16 17" key="1">
    <citation type="submission" date="2019-07" db="EMBL/GenBank/DDBJ databases">
        <title>Genome sequencing of lignin-degrading bacterial isolates.</title>
        <authorList>
            <person name="Gladden J."/>
        </authorList>
    </citation>
    <scope>NUCLEOTIDE SEQUENCE [LARGE SCALE GENOMIC DNA]</scope>
    <source>
        <strain evidence="16 17">J45</strain>
    </source>
</reference>
<feature type="transmembrane region" description="Helical" evidence="13">
    <location>
        <begin position="43"/>
        <end position="64"/>
    </location>
</feature>
<evidence type="ECO:0000256" key="11">
    <source>
        <dbReference type="ARBA" id="ARBA00033184"/>
    </source>
</evidence>
<evidence type="ECO:0000256" key="12">
    <source>
        <dbReference type="ARBA" id="ARBA00034030"/>
    </source>
</evidence>
<keyword evidence="7 16" id="KW-0808">Transferase</keyword>
<evidence type="ECO:0000313" key="16">
    <source>
        <dbReference type="EMBL" id="TWH23113.1"/>
    </source>
</evidence>
<comment type="subcellular location">
    <subcellularLocation>
        <location evidence="1">Cell membrane</location>
        <topology evidence="1">Multi-pass membrane protein</topology>
    </subcellularLocation>
</comment>
<evidence type="ECO:0000256" key="8">
    <source>
        <dbReference type="ARBA" id="ARBA00022692"/>
    </source>
</evidence>